<dbReference type="EMBL" id="JBBNAF010000005">
    <property type="protein sequence ID" value="KAK9143544.1"/>
    <property type="molecule type" value="Genomic_DNA"/>
</dbReference>
<dbReference type="Proteomes" id="UP001420932">
    <property type="component" value="Unassembled WGS sequence"/>
</dbReference>
<gene>
    <name evidence="1" type="ORF">Syun_012944</name>
</gene>
<name>A0AAP0PI20_9MAGN</name>
<organism evidence="1 2">
    <name type="scientific">Stephania yunnanensis</name>
    <dbReference type="NCBI Taxonomy" id="152371"/>
    <lineage>
        <taxon>Eukaryota</taxon>
        <taxon>Viridiplantae</taxon>
        <taxon>Streptophyta</taxon>
        <taxon>Embryophyta</taxon>
        <taxon>Tracheophyta</taxon>
        <taxon>Spermatophyta</taxon>
        <taxon>Magnoliopsida</taxon>
        <taxon>Ranunculales</taxon>
        <taxon>Menispermaceae</taxon>
        <taxon>Menispermoideae</taxon>
        <taxon>Cissampelideae</taxon>
        <taxon>Stephania</taxon>
    </lineage>
</organism>
<evidence type="ECO:0000313" key="2">
    <source>
        <dbReference type="Proteomes" id="UP001420932"/>
    </source>
</evidence>
<protein>
    <submittedName>
        <fullName evidence="1">Uncharacterized protein</fullName>
    </submittedName>
</protein>
<evidence type="ECO:0000313" key="1">
    <source>
        <dbReference type="EMBL" id="KAK9143544.1"/>
    </source>
</evidence>
<accession>A0AAP0PI20</accession>
<comment type="caution">
    <text evidence="1">The sequence shown here is derived from an EMBL/GenBank/DDBJ whole genome shotgun (WGS) entry which is preliminary data.</text>
</comment>
<dbReference type="AlphaFoldDB" id="A0AAP0PI20"/>
<sequence length="88" mass="10406">MLIIHHDHHHHDHHDDHHNIYIRWFRFDFDAINDRWINNSTGPGHPSRPARRHLRRPRPLRLSLAGSPACPPPCSQATWACRTVLPHQ</sequence>
<proteinExistence type="predicted"/>
<reference evidence="1 2" key="1">
    <citation type="submission" date="2024-01" db="EMBL/GenBank/DDBJ databases">
        <title>Genome assemblies of Stephania.</title>
        <authorList>
            <person name="Yang L."/>
        </authorList>
    </citation>
    <scope>NUCLEOTIDE SEQUENCE [LARGE SCALE GENOMIC DNA]</scope>
    <source>
        <strain evidence="1">YNDBR</strain>
        <tissue evidence="1">Leaf</tissue>
    </source>
</reference>
<keyword evidence="2" id="KW-1185">Reference proteome</keyword>